<protein>
    <submittedName>
        <fullName evidence="1">Leucine-rich repeat domain-containing protein</fullName>
    </submittedName>
</protein>
<dbReference type="Gene3D" id="3.80.10.10">
    <property type="entry name" value="Ribonuclease Inhibitor"/>
    <property type="match status" value="1"/>
</dbReference>
<evidence type="ECO:0000313" key="2">
    <source>
        <dbReference type="Proteomes" id="UP000325155"/>
    </source>
</evidence>
<dbReference type="Proteomes" id="UP000325155">
    <property type="component" value="Chromosome"/>
</dbReference>
<keyword evidence="2" id="KW-1185">Reference proteome</keyword>
<sequence>MNNATMLDLSYNQITSTKSEIFEGLNLEAIDPHHNKITSFELRMLIRIKQFDNT</sequence>
<organism evidence="1 2">
    <name type="scientific">Candidatus Cytomitobacter indipagum</name>
    <dbReference type="NCBI Taxonomy" id="2601575"/>
    <lineage>
        <taxon>Bacteria</taxon>
        <taxon>Pseudomonadati</taxon>
        <taxon>Pseudomonadota</taxon>
        <taxon>Alphaproteobacteria</taxon>
        <taxon>Holosporales</taxon>
        <taxon>Holosporaceae</taxon>
        <taxon>Candidatus Cytomitobacter</taxon>
    </lineage>
</organism>
<dbReference type="EMBL" id="CP043315">
    <property type="protein sequence ID" value="QEK37968.1"/>
    <property type="molecule type" value="Genomic_DNA"/>
</dbReference>
<dbReference type="OrthoDB" id="8532199at2"/>
<gene>
    <name evidence="1" type="ORF">FZC35_01060</name>
</gene>
<evidence type="ECO:0000313" key="1">
    <source>
        <dbReference type="EMBL" id="QEK37968.1"/>
    </source>
</evidence>
<proteinExistence type="predicted"/>
<name>A0A5C0UDB0_9PROT</name>
<accession>A0A5C0UDB0</accession>
<dbReference type="RefSeq" id="WP_148980815.1">
    <property type="nucleotide sequence ID" value="NZ_CP043315.1"/>
</dbReference>
<dbReference type="SUPFAM" id="SSF52075">
    <property type="entry name" value="Outer arm dynein light chain 1"/>
    <property type="match status" value="1"/>
</dbReference>
<dbReference type="InterPro" id="IPR032675">
    <property type="entry name" value="LRR_dom_sf"/>
</dbReference>
<reference evidence="1 2" key="1">
    <citation type="submission" date="2019-08" db="EMBL/GenBank/DDBJ databases">
        <title>Highly reduced genomes of protist endosymbionts show evolutionary convergence.</title>
        <authorList>
            <person name="George E."/>
            <person name="Husnik F."/>
            <person name="Tashyreva D."/>
            <person name="Prokopchuk G."/>
            <person name="Horak A."/>
            <person name="Kwong W.K."/>
            <person name="Lukes J."/>
            <person name="Keeling P.J."/>
        </authorList>
    </citation>
    <scope>NUCLEOTIDE SEQUENCE [LARGE SCALE GENOMIC DNA]</scope>
    <source>
        <strain evidence="1">1605</strain>
    </source>
</reference>
<dbReference type="KEGG" id="cip:FZC35_01060"/>
<dbReference type="AlphaFoldDB" id="A0A5C0UDB0"/>